<feature type="compositionally biased region" description="Low complexity" evidence="3">
    <location>
        <begin position="253"/>
        <end position="267"/>
    </location>
</feature>
<keyword evidence="5" id="KW-1185">Reference proteome</keyword>
<feature type="compositionally biased region" description="Basic and acidic residues" evidence="3">
    <location>
        <begin position="130"/>
        <end position="139"/>
    </location>
</feature>
<dbReference type="Pfam" id="PF13812">
    <property type="entry name" value="PPR_3"/>
    <property type="match status" value="1"/>
</dbReference>
<comment type="caution">
    <text evidence="4">The sequence shown here is derived from an EMBL/GenBank/DDBJ whole genome shotgun (WGS) entry which is preliminary data.</text>
</comment>
<dbReference type="GO" id="GO:0003729">
    <property type="term" value="F:mRNA binding"/>
    <property type="evidence" value="ECO:0007669"/>
    <property type="project" value="TreeGrafter"/>
</dbReference>
<proteinExistence type="predicted"/>
<dbReference type="EMBL" id="QKRW01000010">
    <property type="protein sequence ID" value="RAL65430.1"/>
    <property type="molecule type" value="Genomic_DNA"/>
</dbReference>
<gene>
    <name evidence="4" type="ORF">DID88_000997</name>
</gene>
<keyword evidence="1" id="KW-0677">Repeat</keyword>
<protein>
    <recommendedName>
        <fullName evidence="6">Pentacotripeptide-repeat region of PRORP domain-containing protein</fullName>
    </recommendedName>
</protein>
<dbReference type="Pfam" id="PF13041">
    <property type="entry name" value="PPR_2"/>
    <property type="match status" value="1"/>
</dbReference>
<dbReference type="PANTHER" id="PTHR47933">
    <property type="entry name" value="PENTATRICOPEPTIDE REPEAT-CONTAINING PROTEIN 1, MITOCHONDRIAL"/>
    <property type="match status" value="1"/>
</dbReference>
<dbReference type="SUPFAM" id="SSF53254">
    <property type="entry name" value="Phosphoglycerate mutase-like"/>
    <property type="match status" value="1"/>
</dbReference>
<dbReference type="InterPro" id="IPR011990">
    <property type="entry name" value="TPR-like_helical_dom_sf"/>
</dbReference>
<dbReference type="PANTHER" id="PTHR47933:SF11">
    <property type="entry name" value="PENTATRICOPEPTIDE REPEAT-CONTAINING PROTEIN 2"/>
    <property type="match status" value="1"/>
</dbReference>
<dbReference type="InterPro" id="IPR029033">
    <property type="entry name" value="His_PPase_superfam"/>
</dbReference>
<evidence type="ECO:0000256" key="3">
    <source>
        <dbReference type="SAM" id="MobiDB-lite"/>
    </source>
</evidence>
<feature type="repeat" description="PPR" evidence="2">
    <location>
        <begin position="499"/>
        <end position="533"/>
    </location>
</feature>
<evidence type="ECO:0000313" key="4">
    <source>
        <dbReference type="EMBL" id="RAL65430.1"/>
    </source>
</evidence>
<feature type="region of interest" description="Disordered" evidence="3">
    <location>
        <begin position="108"/>
        <end position="166"/>
    </location>
</feature>
<dbReference type="InterPro" id="IPR002885">
    <property type="entry name" value="PPR_rpt"/>
</dbReference>
<feature type="compositionally biased region" description="Basic and acidic residues" evidence="3">
    <location>
        <begin position="275"/>
        <end position="285"/>
    </location>
</feature>
<name>A0A395IYU8_9HELO</name>
<feature type="compositionally biased region" description="Low complexity" evidence="3">
    <location>
        <begin position="232"/>
        <end position="241"/>
    </location>
</feature>
<reference evidence="4 5" key="1">
    <citation type="submission" date="2018-06" db="EMBL/GenBank/DDBJ databases">
        <title>Genome Sequence of the Brown Rot Fungal Pathogen Monilinia fructigena.</title>
        <authorList>
            <person name="Landi L."/>
            <person name="De Miccolis Angelini R.M."/>
            <person name="Pollastro S."/>
            <person name="Abate D."/>
            <person name="Faretra F."/>
            <person name="Romanazzi G."/>
        </authorList>
    </citation>
    <scope>NUCLEOTIDE SEQUENCE [LARGE SCALE GENOMIC DNA]</scope>
    <source>
        <strain evidence="4 5">Mfrg269</strain>
    </source>
</reference>
<evidence type="ECO:0000256" key="2">
    <source>
        <dbReference type="PROSITE-ProRule" id="PRU00708"/>
    </source>
</evidence>
<dbReference type="OrthoDB" id="185373at2759"/>
<feature type="region of interest" description="Disordered" evidence="3">
    <location>
        <begin position="654"/>
        <end position="673"/>
    </location>
</feature>
<feature type="repeat" description="PPR" evidence="2">
    <location>
        <begin position="821"/>
        <end position="856"/>
    </location>
</feature>
<dbReference type="Proteomes" id="UP000249056">
    <property type="component" value="Unassembled WGS sequence"/>
</dbReference>
<dbReference type="CDD" id="cd07040">
    <property type="entry name" value="HP"/>
    <property type="match status" value="1"/>
</dbReference>
<evidence type="ECO:0000256" key="1">
    <source>
        <dbReference type="ARBA" id="ARBA00022737"/>
    </source>
</evidence>
<feature type="compositionally biased region" description="Basic and acidic residues" evidence="3">
    <location>
        <begin position="42"/>
        <end position="53"/>
    </location>
</feature>
<dbReference type="AlphaFoldDB" id="A0A395IYU8"/>
<feature type="region of interest" description="Disordered" evidence="3">
    <location>
        <begin position="210"/>
        <end position="305"/>
    </location>
</feature>
<dbReference type="Gene3D" id="3.40.50.1240">
    <property type="entry name" value="Phosphoglycerate mutase-like"/>
    <property type="match status" value="1"/>
</dbReference>
<evidence type="ECO:0000313" key="5">
    <source>
        <dbReference type="Proteomes" id="UP000249056"/>
    </source>
</evidence>
<evidence type="ECO:0008006" key="6">
    <source>
        <dbReference type="Google" id="ProtNLM"/>
    </source>
</evidence>
<dbReference type="PROSITE" id="PS51375">
    <property type="entry name" value="PPR"/>
    <property type="match status" value="2"/>
</dbReference>
<dbReference type="InterPro" id="IPR051240">
    <property type="entry name" value="Mito_RNA-Proc/Resp"/>
</dbReference>
<dbReference type="Gene3D" id="1.25.40.10">
    <property type="entry name" value="Tetratricopeptide repeat domain"/>
    <property type="match status" value="2"/>
</dbReference>
<sequence length="1225" mass="137258">MPPFSNSLPRRWSPSELPVLPFLAPRVFQPWPYKSARIHLKTETNRNDGDAERAFSQTGQRKEISSKTLGNSSPNDLVEPCTTSNKFSKRRTTPTSFAHRSIRHLSLGPGFGGIVEKNGRSSSAPEGDSEVPHEFEPNARIKAQPAATTSTLEDLGNTPRPPHVLPNVPPMGLKGIHRVPLNIVPGARHLRLGCIAHHVPIDGAVAFQPRNVETGHPGDLAALPSCDHPRGSSQQSSLSKSPFIPHTKGLGETQQSPASSPQPTAAAEKAITTMVDRKSGEDISKIPDQSILPSHGKNRSLSDSVLLRQRKGMLRGEGFRRPKGLRFAKSKKMLSLHPLKSQDLTTVQGPFQALCDQHEIWAQQQGLPELKTKYIKIRVDAEANIMKLQMWSSQFAIINQRHEDALKGYPKLEYNRRELGTISLARLCYDLLIDLHGLNRQTWLFQVIQQATKQGINLNVGRWPQICHVLLARRYRDPNAQVNDTELFDFMLHHGLKPNIFTYNILIQNSLQAADHITAWQIYDMMVENGVIADAYTYSIMLNDAKIRNDDAAVSKLAHCMNEDGVRDDYTVTDILDSTFHFHRREYFRHAPSERKSLPTSFSQMLPIYMKNFNVEPLAQLIPRFEENFLASVLEDSASRVDGTSVTSTHQTPFHAEQHRLHSGPSATPTSGIRISDNQPGFERHLMEPNPVTLMVMLKSYIGSVRNYKALLDFYSHFKSLISTKNPIVAPLLQQAQIYNHLLVGLGHLDAPMHDCLKIIADMQHPHSKRKHLVPVTETNPSHGNNMHKIPGTSDESDTGLESDNISFTSTDDIFQPPLPSLHTWTTLLHVFMQRHQPRAAEKVLQIMIEKEGLEPSQATWNALTMGYMRLQDPLMVADALIRTKGAGFVVDHIMSSRWWLRFQARARLSEALQAASDGNETSLADVANAIESEAEAADPVEDEIIDEEVLEAITSKTGDIYRILKRRLHAVNSPVYPNWIFDAMLRVNEEDIVKQEPSAILDADASALGSARSPEKPDNVLQESSSFDMVSHMWLSDYYSTDSKFSWRKIYKRETEWTISGRYTGRSDIPLTAQGEKQVSSSAGLDTEDIREWEYGAYEGLLTAQIRAARKERGLDSERPWNIWLDGCEDGETAAEVSNRLDSVIAKIREIQGPYMHGEKGVDVVLIAHGHILRAFAKRWIGFELGRALPMMLEPGAVGVLSYEHHKVDEPAFLLGVNMGASEE</sequence>
<feature type="compositionally biased region" description="Polar residues" evidence="3">
    <location>
        <begin position="66"/>
        <end position="86"/>
    </location>
</feature>
<feature type="region of interest" description="Disordered" evidence="3">
    <location>
        <begin position="42"/>
        <end position="96"/>
    </location>
</feature>
<feature type="region of interest" description="Disordered" evidence="3">
    <location>
        <begin position="778"/>
        <end position="799"/>
    </location>
</feature>
<organism evidence="4 5">
    <name type="scientific">Monilinia fructigena</name>
    <dbReference type="NCBI Taxonomy" id="38457"/>
    <lineage>
        <taxon>Eukaryota</taxon>
        <taxon>Fungi</taxon>
        <taxon>Dikarya</taxon>
        <taxon>Ascomycota</taxon>
        <taxon>Pezizomycotina</taxon>
        <taxon>Leotiomycetes</taxon>
        <taxon>Helotiales</taxon>
        <taxon>Sclerotiniaceae</taxon>
        <taxon>Monilinia</taxon>
    </lineage>
</organism>
<dbReference type="Pfam" id="PF00300">
    <property type="entry name" value="His_Phos_1"/>
    <property type="match status" value="1"/>
</dbReference>
<dbReference type="InterPro" id="IPR013078">
    <property type="entry name" value="His_Pase_superF_clade-1"/>
</dbReference>
<accession>A0A395IYU8</accession>